<reference evidence="6" key="1">
    <citation type="submission" date="2020-12" db="EMBL/GenBank/DDBJ databases">
        <title>Clostridium thailandense sp. nov., a novel acetogenic bacterium isolated from peat land soil in Thailand.</title>
        <authorList>
            <person name="Chaikitkaew S."/>
            <person name="Birkeland N.K."/>
        </authorList>
    </citation>
    <scope>NUCLEOTIDE SEQUENCE</scope>
    <source>
        <strain evidence="6">DSM 17425</strain>
    </source>
</reference>
<gene>
    <name evidence="6" type="ORF">I6U51_11965</name>
</gene>
<keyword evidence="3" id="KW-0808">Transferase</keyword>
<dbReference type="PROSITE" id="PS00092">
    <property type="entry name" value="N6_MTASE"/>
    <property type="match status" value="1"/>
</dbReference>
<dbReference type="GO" id="GO:0016423">
    <property type="term" value="F:tRNA (guanine) methyltransferase activity"/>
    <property type="evidence" value="ECO:0007669"/>
    <property type="project" value="TreeGrafter"/>
</dbReference>
<comment type="caution">
    <text evidence="6">The sequence shown here is derived from an EMBL/GenBank/DDBJ whole genome shotgun (WGS) entry which is preliminary data.</text>
</comment>
<dbReference type="AlphaFoldDB" id="A0A934M3P8"/>
<dbReference type="InterPro" id="IPR002052">
    <property type="entry name" value="DNA_methylase_N6_adenine_CS"/>
</dbReference>
<comment type="similarity">
    <text evidence="1">Belongs to the N(4)/N(6)-methyltransferase family.</text>
</comment>
<dbReference type="RefSeq" id="WP_211142837.1">
    <property type="nucleotide sequence ID" value="NZ_JAEEGB010000013.1"/>
</dbReference>
<evidence type="ECO:0000256" key="4">
    <source>
        <dbReference type="ARBA" id="ARBA00022747"/>
    </source>
</evidence>
<dbReference type="PANTHER" id="PTHR14911:SF13">
    <property type="entry name" value="TRNA (GUANINE(6)-N2)-METHYLTRANSFERASE THUMP3"/>
    <property type="match status" value="1"/>
</dbReference>
<evidence type="ECO:0000256" key="2">
    <source>
        <dbReference type="ARBA" id="ARBA00022603"/>
    </source>
</evidence>
<organism evidence="6 7">
    <name type="scientific">Clostridium aciditolerans</name>
    <dbReference type="NCBI Taxonomy" id="339861"/>
    <lineage>
        <taxon>Bacteria</taxon>
        <taxon>Bacillati</taxon>
        <taxon>Bacillota</taxon>
        <taxon>Clostridia</taxon>
        <taxon>Eubacteriales</taxon>
        <taxon>Clostridiaceae</taxon>
        <taxon>Clostridium</taxon>
    </lineage>
</organism>
<evidence type="ECO:0000256" key="1">
    <source>
        <dbReference type="ARBA" id="ARBA00006594"/>
    </source>
</evidence>
<protein>
    <recommendedName>
        <fullName evidence="5">DNA methylase N-4/N-6 domain-containing protein</fullName>
    </recommendedName>
</protein>
<name>A0A934M3P8_9CLOT</name>
<dbReference type="InterPro" id="IPR002941">
    <property type="entry name" value="DNA_methylase_N4/N6"/>
</dbReference>
<dbReference type="PANTHER" id="PTHR14911">
    <property type="entry name" value="THUMP DOMAIN-CONTAINING"/>
    <property type="match status" value="1"/>
</dbReference>
<feature type="domain" description="DNA methylase N-4/N-6" evidence="5">
    <location>
        <begin position="17"/>
        <end position="76"/>
    </location>
</feature>
<evidence type="ECO:0000313" key="6">
    <source>
        <dbReference type="EMBL" id="MBI6873417.1"/>
    </source>
</evidence>
<keyword evidence="7" id="KW-1185">Reference proteome</keyword>
<dbReference type="GO" id="GO:0009307">
    <property type="term" value="P:DNA restriction-modification system"/>
    <property type="evidence" value="ECO:0007669"/>
    <property type="project" value="UniProtKB-KW"/>
</dbReference>
<evidence type="ECO:0000256" key="3">
    <source>
        <dbReference type="ARBA" id="ARBA00022679"/>
    </source>
</evidence>
<dbReference type="Proteomes" id="UP000622687">
    <property type="component" value="Unassembled WGS sequence"/>
</dbReference>
<evidence type="ECO:0000259" key="5">
    <source>
        <dbReference type="Pfam" id="PF01555"/>
    </source>
</evidence>
<dbReference type="Gene3D" id="3.40.50.150">
    <property type="entry name" value="Vaccinia Virus protein VP39"/>
    <property type="match status" value="2"/>
</dbReference>
<dbReference type="SUPFAM" id="SSF53335">
    <property type="entry name" value="S-adenosyl-L-methionine-dependent methyltransferases"/>
    <property type="match status" value="2"/>
</dbReference>
<dbReference type="Pfam" id="PF01555">
    <property type="entry name" value="N6_N4_Mtase"/>
    <property type="match status" value="2"/>
</dbReference>
<feature type="domain" description="DNA methylase N-4/N-6" evidence="5">
    <location>
        <begin position="382"/>
        <end position="563"/>
    </location>
</feature>
<dbReference type="InterPro" id="IPR029063">
    <property type="entry name" value="SAM-dependent_MTases_sf"/>
</dbReference>
<evidence type="ECO:0000313" key="7">
    <source>
        <dbReference type="Proteomes" id="UP000622687"/>
    </source>
</evidence>
<dbReference type="EMBL" id="JAEEGB010000013">
    <property type="protein sequence ID" value="MBI6873417.1"/>
    <property type="molecule type" value="Genomic_DNA"/>
</dbReference>
<dbReference type="GO" id="GO:0003677">
    <property type="term" value="F:DNA binding"/>
    <property type="evidence" value="ECO:0007669"/>
    <property type="project" value="InterPro"/>
</dbReference>
<accession>A0A934M3P8</accession>
<dbReference type="GO" id="GO:0030488">
    <property type="term" value="P:tRNA methylation"/>
    <property type="evidence" value="ECO:0007669"/>
    <property type="project" value="TreeGrafter"/>
</dbReference>
<proteinExistence type="inferred from homology"/>
<keyword evidence="2" id="KW-0489">Methyltransferase</keyword>
<keyword evidence="4" id="KW-0680">Restriction system</keyword>
<dbReference type="GO" id="GO:0008170">
    <property type="term" value="F:N-methyltransferase activity"/>
    <property type="evidence" value="ECO:0007669"/>
    <property type="project" value="InterPro"/>
</dbReference>
<sequence>MKKVKPIKKSIEAKGHTPQYRMHKYFARRPYNVFNNLIRHYSNKNDIILDCFCGGGVTVFEGASLERKVIGVDINPLATFISRMQMFNGDIDLLKKVYEDFCSQIREKYERWYFVDFGNDNGICEWTEWVYIVLCPHCGQEIVLTEDNKIKNGIYQCSNKSCEGHSGVRRIEGIPNGSLPIRVRYRSNATNEIKTREIDSKTQICNYDELLDTANRLKYSPNFEIPMDWDRQHEDKLKERGVTEYKDLFTDRNYAINCSIFNDIISKKSELPQDIYEMLYFLFSSALRYTNNMTRVTDNWENGNPTSMDKHAFWLPNQYVETNVVDIIFKRAKSILAGVKYSKQNLPEGCKEAHSFDELRKKGGYLVLNRSSSDLPIPDKSIDVVITDPPYGSNVQYAELSAVWNAWYESFSGLNDYIFKDEEAVVNRKVKVSGAKTETDYEELLYKIYAECNRVLKDGGYMVFTFNNKNIKVWIAMMKAVARAGFYLPDDGVIFQDFIKSYKNTAHLRYAGNIHGDFIYSFVKGKNPAISVLNGYTLQQVIEKNIDMQIEHLYKKRKRYSTTELYQKIFSKLVCVLMAYIVEHIDNEEEMLKVETYSDDYVDNLLKKKLNYINEKWVKKEQ</sequence>